<gene>
    <name evidence="8" type="ORF">JL107_04490</name>
</gene>
<reference evidence="8" key="1">
    <citation type="submission" date="2021-01" db="EMBL/GenBank/DDBJ databases">
        <title>KCTC 19127 draft genome.</title>
        <authorList>
            <person name="An D."/>
        </authorList>
    </citation>
    <scope>NUCLEOTIDE SEQUENCE</scope>
    <source>
        <strain evidence="8">KCTC 19127</strain>
    </source>
</reference>
<dbReference type="GO" id="GO:0008270">
    <property type="term" value="F:zinc ion binding"/>
    <property type="evidence" value="ECO:0007669"/>
    <property type="project" value="UniProtKB-KW"/>
</dbReference>
<evidence type="ECO:0000256" key="6">
    <source>
        <dbReference type="SAM" id="MobiDB-lite"/>
    </source>
</evidence>
<dbReference type="PROSITE" id="PS01242">
    <property type="entry name" value="ZF_FPG_1"/>
    <property type="match status" value="1"/>
</dbReference>
<dbReference type="InterPro" id="IPR015887">
    <property type="entry name" value="DNA_glyclase_Znf_dom_DNA_BS"/>
</dbReference>
<dbReference type="SMART" id="SM01232">
    <property type="entry name" value="H2TH"/>
    <property type="match status" value="1"/>
</dbReference>
<dbReference type="GO" id="GO:0003684">
    <property type="term" value="F:damaged DNA binding"/>
    <property type="evidence" value="ECO:0007669"/>
    <property type="project" value="InterPro"/>
</dbReference>
<dbReference type="RefSeq" id="WP_205255801.1">
    <property type="nucleotide sequence ID" value="NZ_JAERWL010000005.1"/>
</dbReference>
<dbReference type="PROSITE" id="PS51066">
    <property type="entry name" value="ZF_FPG_2"/>
    <property type="match status" value="1"/>
</dbReference>
<evidence type="ECO:0000313" key="8">
    <source>
        <dbReference type="EMBL" id="MBM9475699.1"/>
    </source>
</evidence>
<dbReference type="EMBL" id="JAERWL010000005">
    <property type="protein sequence ID" value="MBM9475699.1"/>
    <property type="molecule type" value="Genomic_DNA"/>
</dbReference>
<evidence type="ECO:0000256" key="3">
    <source>
        <dbReference type="ARBA" id="ARBA00022833"/>
    </source>
</evidence>
<evidence type="ECO:0000256" key="5">
    <source>
        <dbReference type="PROSITE-ProRule" id="PRU00391"/>
    </source>
</evidence>
<keyword evidence="1" id="KW-0479">Metal-binding</keyword>
<name>A0A938YM00_9ACTN</name>
<evidence type="ECO:0000256" key="2">
    <source>
        <dbReference type="ARBA" id="ARBA00022771"/>
    </source>
</evidence>
<sequence length="199" mass="21203">MGTGRALLAGGPTAGESDLIGHLGPDILADAFPADGLAQSLERLARHPARTVGDALLDQRNVAGIGTMYMAETLFLQGVSPWQPVDEVDLPAALHRARRLMVRGATQAQQNTTGDPRRGQDMFVHGRSGRPCRRCGGSVRVAMIGEPTRERTAFYCPACQPGPTPTDDGRPQRPLGTGSRRPVGGSTRVQTYRPGRARG</sequence>
<organism evidence="8 9">
    <name type="scientific">Nakamurella flavida</name>
    <dbReference type="NCBI Taxonomy" id="363630"/>
    <lineage>
        <taxon>Bacteria</taxon>
        <taxon>Bacillati</taxon>
        <taxon>Actinomycetota</taxon>
        <taxon>Actinomycetes</taxon>
        <taxon>Nakamurellales</taxon>
        <taxon>Nakamurellaceae</taxon>
        <taxon>Nakamurella</taxon>
    </lineage>
</organism>
<feature type="region of interest" description="Disordered" evidence="6">
    <location>
        <begin position="104"/>
        <end position="125"/>
    </location>
</feature>
<dbReference type="GO" id="GO:0006284">
    <property type="term" value="P:base-excision repair"/>
    <property type="evidence" value="ECO:0007669"/>
    <property type="project" value="InterPro"/>
</dbReference>
<dbReference type="SUPFAM" id="SSF46946">
    <property type="entry name" value="S13-like H2TH domain"/>
    <property type="match status" value="1"/>
</dbReference>
<evidence type="ECO:0000256" key="1">
    <source>
        <dbReference type="ARBA" id="ARBA00022723"/>
    </source>
</evidence>
<dbReference type="InterPro" id="IPR000214">
    <property type="entry name" value="Znf_DNA_glyclase/AP_lyase"/>
</dbReference>
<keyword evidence="2 5" id="KW-0863">Zinc-finger</keyword>
<dbReference type="PANTHER" id="PTHR42697">
    <property type="entry name" value="ENDONUCLEASE 8"/>
    <property type="match status" value="1"/>
</dbReference>
<accession>A0A938YM00</accession>
<dbReference type="InterPro" id="IPR010979">
    <property type="entry name" value="Ribosomal_uS13-like_H2TH"/>
</dbReference>
<protein>
    <recommendedName>
        <fullName evidence="7">FPG-type domain-containing protein</fullName>
    </recommendedName>
</protein>
<dbReference type="Pfam" id="PF06831">
    <property type="entry name" value="H2TH"/>
    <property type="match status" value="1"/>
</dbReference>
<keyword evidence="9" id="KW-1185">Reference proteome</keyword>
<dbReference type="AlphaFoldDB" id="A0A938YM00"/>
<evidence type="ECO:0000259" key="7">
    <source>
        <dbReference type="PROSITE" id="PS51066"/>
    </source>
</evidence>
<dbReference type="InterPro" id="IPR015886">
    <property type="entry name" value="H2TH_FPG"/>
</dbReference>
<evidence type="ECO:0000313" key="9">
    <source>
        <dbReference type="Proteomes" id="UP000663801"/>
    </source>
</evidence>
<feature type="region of interest" description="Disordered" evidence="6">
    <location>
        <begin position="156"/>
        <end position="199"/>
    </location>
</feature>
<proteinExistence type="predicted"/>
<dbReference type="SUPFAM" id="SSF57716">
    <property type="entry name" value="Glucocorticoid receptor-like (DNA-binding domain)"/>
    <property type="match status" value="1"/>
</dbReference>
<comment type="caution">
    <text evidence="8">The sequence shown here is derived from an EMBL/GenBank/DDBJ whole genome shotgun (WGS) entry which is preliminary data.</text>
</comment>
<dbReference type="GO" id="GO:0140078">
    <property type="term" value="F:class I DNA-(apurinic or apyrimidinic site) endonuclease activity"/>
    <property type="evidence" value="ECO:0007669"/>
    <property type="project" value="UniProtKB-EC"/>
</dbReference>
<evidence type="ECO:0000256" key="4">
    <source>
        <dbReference type="ARBA" id="ARBA00044632"/>
    </source>
</evidence>
<dbReference type="Gene3D" id="1.10.8.50">
    <property type="match status" value="1"/>
</dbReference>
<dbReference type="Proteomes" id="UP000663801">
    <property type="component" value="Unassembled WGS sequence"/>
</dbReference>
<keyword evidence="3" id="KW-0862">Zinc</keyword>
<feature type="domain" description="FPG-type" evidence="7">
    <location>
        <begin position="123"/>
        <end position="161"/>
    </location>
</feature>
<comment type="catalytic activity">
    <reaction evidence="4">
        <text>2'-deoxyribonucleotide-(2'-deoxyribose 5'-phosphate)-2'-deoxyribonucleotide-DNA = a 3'-end 2'-deoxyribonucleotide-(2,3-dehydro-2,3-deoxyribose 5'-phosphate)-DNA + a 5'-end 5'-phospho-2'-deoxyribonucleoside-DNA + H(+)</text>
        <dbReference type="Rhea" id="RHEA:66592"/>
        <dbReference type="Rhea" id="RHEA-COMP:13180"/>
        <dbReference type="Rhea" id="RHEA-COMP:16897"/>
        <dbReference type="Rhea" id="RHEA-COMP:17067"/>
        <dbReference type="ChEBI" id="CHEBI:15378"/>
        <dbReference type="ChEBI" id="CHEBI:136412"/>
        <dbReference type="ChEBI" id="CHEBI:157695"/>
        <dbReference type="ChEBI" id="CHEBI:167181"/>
        <dbReference type="EC" id="4.2.99.18"/>
    </reaction>
</comment>
<dbReference type="GO" id="GO:0000703">
    <property type="term" value="F:oxidized pyrimidine nucleobase lesion DNA N-glycosylase activity"/>
    <property type="evidence" value="ECO:0007669"/>
    <property type="project" value="TreeGrafter"/>
</dbReference>
<dbReference type="PANTHER" id="PTHR42697:SF1">
    <property type="entry name" value="ENDONUCLEASE 8"/>
    <property type="match status" value="1"/>
</dbReference>